<keyword evidence="2" id="KW-1185">Reference proteome</keyword>
<gene>
    <name evidence="1" type="ORF">O185_18420</name>
</gene>
<name>U7QWL1_PHOTE</name>
<accession>U7QWL1</accession>
<dbReference type="Proteomes" id="UP000017133">
    <property type="component" value="Unassembled WGS sequence"/>
</dbReference>
<evidence type="ECO:0000313" key="2">
    <source>
        <dbReference type="Proteomes" id="UP000017133"/>
    </source>
</evidence>
<dbReference type="InterPro" id="IPR029278">
    <property type="entry name" value="Imm26"/>
</dbReference>
<dbReference type="AlphaFoldDB" id="U7QWL1"/>
<protein>
    <submittedName>
        <fullName evidence="1">Uncharacterized protein</fullName>
    </submittedName>
</protein>
<sequence length="129" mass="15213">MSNQLKEIHSDAIVAMVKKGKRKLKRPEVGDLFTLEIESIGFVHGMVAKNEIEFAKGQTDFNIIYIYKDITKRKEDKVNCSKNNLLFSPFVVNDMAWRQGYFQTYTQLPQDKIDIFERYCFFFRSKRAI</sequence>
<dbReference type="RefSeq" id="WP_021325083.1">
    <property type="nucleotide sequence ID" value="NZ_AXDT01000184.1"/>
</dbReference>
<reference evidence="1 2" key="1">
    <citation type="submission" date="2013-10" db="EMBL/GenBank/DDBJ databases">
        <title>Whole Genome Shotgun Sequence of Photorhabdus temperata J3.</title>
        <authorList>
            <person name="Park G.-S."/>
            <person name="Hong S.-J."/>
            <person name="Shin J.-H."/>
        </authorList>
    </citation>
    <scope>NUCLEOTIDE SEQUENCE [LARGE SCALE GENOMIC DNA]</scope>
    <source>
        <strain evidence="1 2">J3</strain>
    </source>
</reference>
<comment type="caution">
    <text evidence="1">The sequence shown here is derived from an EMBL/GenBank/DDBJ whole genome shotgun (WGS) entry which is preliminary data.</text>
</comment>
<proteinExistence type="predicted"/>
<dbReference type="Pfam" id="PF15428">
    <property type="entry name" value="Imm26"/>
    <property type="match status" value="1"/>
</dbReference>
<evidence type="ECO:0000313" key="1">
    <source>
        <dbReference type="EMBL" id="ERT11652.1"/>
    </source>
</evidence>
<dbReference type="PATRIC" id="fig|1389415.4.peg.3675"/>
<dbReference type="EMBL" id="AXDT01000184">
    <property type="protein sequence ID" value="ERT11652.1"/>
    <property type="molecule type" value="Genomic_DNA"/>
</dbReference>
<organism evidence="1 2">
    <name type="scientific">Photorhabdus temperata J3</name>
    <dbReference type="NCBI Taxonomy" id="1389415"/>
    <lineage>
        <taxon>Bacteria</taxon>
        <taxon>Pseudomonadati</taxon>
        <taxon>Pseudomonadota</taxon>
        <taxon>Gammaproteobacteria</taxon>
        <taxon>Enterobacterales</taxon>
        <taxon>Morganellaceae</taxon>
        <taxon>Photorhabdus</taxon>
    </lineage>
</organism>